<dbReference type="Pfam" id="PF12697">
    <property type="entry name" value="Abhydrolase_6"/>
    <property type="match status" value="1"/>
</dbReference>
<comment type="caution">
    <text evidence="2">The sequence shown here is derived from an EMBL/GenBank/DDBJ whole genome shotgun (WGS) entry which is preliminary data.</text>
</comment>
<evidence type="ECO:0000313" key="3">
    <source>
        <dbReference type="Proteomes" id="UP000318405"/>
    </source>
</evidence>
<dbReference type="AlphaFoldDB" id="A0A556AB38"/>
<accession>A0A556AB38</accession>
<dbReference type="InterPro" id="IPR000073">
    <property type="entry name" value="AB_hydrolase_1"/>
</dbReference>
<dbReference type="RefSeq" id="WP_143950007.1">
    <property type="nucleotide sequence ID" value="NZ_BAABMB010000003.1"/>
</dbReference>
<name>A0A556AB38_9BURK</name>
<dbReference type="PRINTS" id="PR00111">
    <property type="entry name" value="ABHYDROLASE"/>
</dbReference>
<evidence type="ECO:0000313" key="2">
    <source>
        <dbReference type="EMBL" id="TSH90093.1"/>
    </source>
</evidence>
<organism evidence="2 3">
    <name type="scientific">Verticiella sediminum</name>
    <dbReference type="NCBI Taxonomy" id="1247510"/>
    <lineage>
        <taxon>Bacteria</taxon>
        <taxon>Pseudomonadati</taxon>
        <taxon>Pseudomonadota</taxon>
        <taxon>Betaproteobacteria</taxon>
        <taxon>Burkholderiales</taxon>
        <taxon>Alcaligenaceae</taxon>
        <taxon>Verticiella</taxon>
    </lineage>
</organism>
<dbReference type="EMBL" id="VLTJ01000039">
    <property type="protein sequence ID" value="TSH90093.1"/>
    <property type="molecule type" value="Genomic_DNA"/>
</dbReference>
<keyword evidence="3" id="KW-1185">Reference proteome</keyword>
<dbReference type="InterPro" id="IPR029058">
    <property type="entry name" value="AB_hydrolase_fold"/>
</dbReference>
<evidence type="ECO:0000259" key="1">
    <source>
        <dbReference type="Pfam" id="PF12697"/>
    </source>
</evidence>
<dbReference type="Gene3D" id="3.40.50.1820">
    <property type="entry name" value="alpha/beta hydrolase"/>
    <property type="match status" value="1"/>
</dbReference>
<dbReference type="GO" id="GO:0016787">
    <property type="term" value="F:hydrolase activity"/>
    <property type="evidence" value="ECO:0007669"/>
    <property type="project" value="UniProtKB-KW"/>
</dbReference>
<protein>
    <submittedName>
        <fullName evidence="2">Alpha/beta hydrolase</fullName>
    </submittedName>
</protein>
<proteinExistence type="predicted"/>
<feature type="domain" description="AB hydrolase-1" evidence="1">
    <location>
        <begin position="46"/>
        <end position="274"/>
    </location>
</feature>
<gene>
    <name evidence="2" type="ORF">FOZ76_19800</name>
</gene>
<dbReference type="SUPFAM" id="SSF53474">
    <property type="entry name" value="alpha/beta-Hydrolases"/>
    <property type="match status" value="1"/>
</dbReference>
<dbReference type="PANTHER" id="PTHR43689">
    <property type="entry name" value="HYDROLASE"/>
    <property type="match status" value="1"/>
</dbReference>
<keyword evidence="2" id="KW-0378">Hydrolase</keyword>
<reference evidence="2 3" key="1">
    <citation type="submission" date="2019-07" db="EMBL/GenBank/DDBJ databases">
        <title>Qingshengfaniella alkalisoli gen. nov., sp. nov., isolated from saline soil.</title>
        <authorList>
            <person name="Xu L."/>
            <person name="Huang X.-X."/>
            <person name="Sun J.-Q."/>
        </authorList>
    </citation>
    <scope>NUCLEOTIDE SEQUENCE [LARGE SCALE GENOMIC DNA]</scope>
    <source>
        <strain evidence="2 3">DSM 27279</strain>
    </source>
</reference>
<dbReference type="OrthoDB" id="9780765at2"/>
<dbReference type="PANTHER" id="PTHR43689:SF8">
    <property type="entry name" value="ALPHA_BETA-HYDROLASES SUPERFAMILY PROTEIN"/>
    <property type="match status" value="1"/>
</dbReference>
<sequence length="288" mass="29918">MKLATTEPSPPSDLAMRLDSAFPLTLVSLDDGARMACRQAGRGPAVVLLHGIGSGAGSWLEVAEQLSRTHRVLAWDAPGYGESDPLAAQAPGAADYAARLDALLARLDVHDYVLVGHSLGAIVARQQAAHGERRPRKVLLLSPAPGYGAAAPERRAAVRARRLQALADGGVAGIAERRSAAMLSPAATPGQVAWVAWNTRRISERGYAQAIELLCGGDLLAPAAPQVHAVHVGEHDTITPVEQSRAAAQALNAPFGLIEAAGHACHIEQPAQVAGIIEGFCADATPVI</sequence>
<dbReference type="Proteomes" id="UP000318405">
    <property type="component" value="Unassembled WGS sequence"/>
</dbReference>